<dbReference type="PROSITE" id="PS50887">
    <property type="entry name" value="GGDEF"/>
    <property type="match status" value="1"/>
</dbReference>
<dbReference type="PATRIC" id="fig|121290.4.peg.1646"/>
<protein>
    <submittedName>
        <fullName evidence="3">Diguanylate cyclase/phosphodiesterase (GGDEF &amp; EAL domains) with PAS/PAC sensor(S)</fullName>
    </submittedName>
</protein>
<reference evidence="3 4" key="1">
    <citation type="submission" date="2015-10" db="EMBL/GenBank/DDBJ databases">
        <title>Transcriptomic analysis of a linuron degrading triple-species bacterial consortium.</title>
        <authorList>
            <person name="Albers P."/>
        </authorList>
    </citation>
    <scope>NUCLEOTIDE SEQUENCE [LARGE SCALE GENOMIC DNA]</scope>
    <source>
        <strain evidence="3 4">WDL6</strain>
    </source>
</reference>
<dbReference type="AlphaFoldDB" id="A0A120CWX7"/>
<dbReference type="Pfam" id="PF00563">
    <property type="entry name" value="EAL"/>
    <property type="match status" value="1"/>
</dbReference>
<dbReference type="Gene3D" id="3.30.450.40">
    <property type="match status" value="1"/>
</dbReference>
<dbReference type="InterPro" id="IPR043128">
    <property type="entry name" value="Rev_trsase/Diguanyl_cyclase"/>
</dbReference>
<evidence type="ECO:0000259" key="2">
    <source>
        <dbReference type="PROSITE" id="PS50887"/>
    </source>
</evidence>
<dbReference type="SMART" id="SM00065">
    <property type="entry name" value="GAF"/>
    <property type="match status" value="1"/>
</dbReference>
<accession>A0A120CWX7</accession>
<dbReference type="InterPro" id="IPR052155">
    <property type="entry name" value="Biofilm_reg_signaling"/>
</dbReference>
<comment type="caution">
    <text evidence="3">The sequence shown here is derived from an EMBL/GenBank/DDBJ whole genome shotgun (WGS) entry which is preliminary data.</text>
</comment>
<dbReference type="SUPFAM" id="SSF55073">
    <property type="entry name" value="Nucleotide cyclase"/>
    <property type="match status" value="1"/>
</dbReference>
<dbReference type="Gene3D" id="3.20.20.450">
    <property type="entry name" value="EAL domain"/>
    <property type="match status" value="1"/>
</dbReference>
<dbReference type="Gene3D" id="3.30.70.270">
    <property type="match status" value="1"/>
</dbReference>
<dbReference type="InterPro" id="IPR029016">
    <property type="entry name" value="GAF-like_dom_sf"/>
</dbReference>
<dbReference type="InterPro" id="IPR000160">
    <property type="entry name" value="GGDEF_dom"/>
</dbReference>
<dbReference type="PANTHER" id="PTHR44757">
    <property type="entry name" value="DIGUANYLATE CYCLASE DGCP"/>
    <property type="match status" value="1"/>
</dbReference>
<feature type="domain" description="GGDEF" evidence="2">
    <location>
        <begin position="319"/>
        <end position="451"/>
    </location>
</feature>
<dbReference type="InterPro" id="IPR012226">
    <property type="entry name" value="Diguanyl_cyclase/Pdiesterase"/>
</dbReference>
<dbReference type="NCBIfam" id="TIGR00254">
    <property type="entry name" value="GGDEF"/>
    <property type="match status" value="1"/>
</dbReference>
<dbReference type="SMART" id="SM00267">
    <property type="entry name" value="GGDEF"/>
    <property type="match status" value="1"/>
</dbReference>
<dbReference type="PIRSF" id="PIRSF005925">
    <property type="entry name" value="Dos"/>
    <property type="match status" value="1"/>
</dbReference>
<evidence type="ECO:0000259" key="1">
    <source>
        <dbReference type="PROSITE" id="PS50883"/>
    </source>
</evidence>
<dbReference type="FunFam" id="3.20.20.450:FF:000001">
    <property type="entry name" value="Cyclic di-GMP phosphodiesterase yahA"/>
    <property type="match status" value="1"/>
</dbReference>
<evidence type="ECO:0000313" key="4">
    <source>
        <dbReference type="Proteomes" id="UP000059074"/>
    </source>
</evidence>
<feature type="domain" description="EAL" evidence="1">
    <location>
        <begin position="460"/>
        <end position="710"/>
    </location>
</feature>
<keyword evidence="4" id="KW-1185">Reference proteome</keyword>
<sequence>MGRYAADIQLAPHAPVALFDEAGRIQGWSPAFADHCISILQDLNDCRAGDVWPELADRWDEIWANSNLDRHVAVLEVAPRAASGSGGMVDAVKLEISQFIGPVGRLAKVEVCNSAASRLHVLQQEMLQAMANGTQLAPVLETMCRKVEALAPGIICSILAVDGGSQLRHLASPGLPFHYSKAIDGALIGPKMGSCGTAAFLGEPVEVADIASDPLWDSFRHLALPLGLRACWSSPIKNRAGRVIGVFALYSVEARSPTPLERQIIACCQQLALIALEQDETRTRAYEHAFTDALTKLPNLARFQQRLAETISIVGNSGQSVALLYVGLDRFRSMNEQLGYGGGDELLRRVAERLRELIRDQDAVARVGGDEFAVIFVGDIKPLDVARRAREIIDAVSAPVLIDGRRIQLKASVGIAIGQDAISADEMIRDAANAMQRVKATGSGTYFFHEKEMNAQMHARHRAETDLRLAIENEQLEVHYQPVFCLERGHIIGAEALVRWNHPTRGMVSPAEFIPLAEQSGLIDDLGGWVLRRACNHAKSWREDLRVAVNLSPAQFENPALALTVASILEQTGLEPSRLELEVTESVLLRDNAVNIAVLDELSDLGVSIALDDFGTGYSSLSYLHRFSFDRIKIDHSFVRDITRNGGSLKIVRAIIMLAHSLGLHVTAEGVETDEQFAIMRGEGAQHIQGFYIGAPMPVSDFLARVQNPDTPFISAA</sequence>
<dbReference type="CDD" id="cd01948">
    <property type="entry name" value="EAL"/>
    <property type="match status" value="1"/>
</dbReference>
<dbReference type="InterPro" id="IPR029787">
    <property type="entry name" value="Nucleotide_cyclase"/>
</dbReference>
<dbReference type="SMART" id="SM00052">
    <property type="entry name" value="EAL"/>
    <property type="match status" value="1"/>
</dbReference>
<name>A0A120CWX7_HYPSL</name>
<dbReference type="Proteomes" id="UP000059074">
    <property type="component" value="Unassembled WGS sequence"/>
</dbReference>
<evidence type="ECO:0000313" key="3">
    <source>
        <dbReference type="EMBL" id="KWT70095.1"/>
    </source>
</evidence>
<dbReference type="Pfam" id="PF00990">
    <property type="entry name" value="GGDEF"/>
    <property type="match status" value="1"/>
</dbReference>
<dbReference type="PROSITE" id="PS50883">
    <property type="entry name" value="EAL"/>
    <property type="match status" value="1"/>
</dbReference>
<dbReference type="EMBL" id="LMTR01000039">
    <property type="protein sequence ID" value="KWT70095.1"/>
    <property type="molecule type" value="Genomic_DNA"/>
</dbReference>
<proteinExistence type="predicted"/>
<dbReference type="InterPro" id="IPR003018">
    <property type="entry name" value="GAF"/>
</dbReference>
<dbReference type="CDD" id="cd01949">
    <property type="entry name" value="GGDEF"/>
    <property type="match status" value="1"/>
</dbReference>
<gene>
    <name evidence="3" type="ORF">APY04_1133</name>
</gene>
<organism evidence="3 4">
    <name type="scientific">Hyphomicrobium sulfonivorans</name>
    <dbReference type="NCBI Taxonomy" id="121290"/>
    <lineage>
        <taxon>Bacteria</taxon>
        <taxon>Pseudomonadati</taxon>
        <taxon>Pseudomonadota</taxon>
        <taxon>Alphaproteobacteria</taxon>
        <taxon>Hyphomicrobiales</taxon>
        <taxon>Hyphomicrobiaceae</taxon>
        <taxon>Hyphomicrobium</taxon>
    </lineage>
</organism>
<dbReference type="STRING" id="121290.APY04_1133"/>
<dbReference type="Pfam" id="PF13185">
    <property type="entry name" value="GAF_2"/>
    <property type="match status" value="1"/>
</dbReference>
<dbReference type="PANTHER" id="PTHR44757:SF2">
    <property type="entry name" value="BIOFILM ARCHITECTURE MAINTENANCE PROTEIN MBAA"/>
    <property type="match status" value="1"/>
</dbReference>
<dbReference type="SUPFAM" id="SSF141868">
    <property type="entry name" value="EAL domain-like"/>
    <property type="match status" value="1"/>
</dbReference>
<dbReference type="SUPFAM" id="SSF55781">
    <property type="entry name" value="GAF domain-like"/>
    <property type="match status" value="1"/>
</dbReference>
<dbReference type="InterPro" id="IPR035919">
    <property type="entry name" value="EAL_sf"/>
</dbReference>
<dbReference type="InterPro" id="IPR001633">
    <property type="entry name" value="EAL_dom"/>
</dbReference>